<dbReference type="RefSeq" id="WP_181054817.1">
    <property type="nucleotide sequence ID" value="NZ_JACDXJ010000003.1"/>
</dbReference>
<comment type="caution">
    <text evidence="1">The sequence shown here is derived from an EMBL/GenBank/DDBJ whole genome shotgun (WGS) entry which is preliminary data.</text>
</comment>
<organism evidence="1 2">
    <name type="scientific">Microvirga mediterraneensis</name>
    <dbReference type="NCBI Taxonomy" id="2754695"/>
    <lineage>
        <taxon>Bacteria</taxon>
        <taxon>Pseudomonadati</taxon>
        <taxon>Pseudomonadota</taxon>
        <taxon>Alphaproteobacteria</taxon>
        <taxon>Hyphomicrobiales</taxon>
        <taxon>Methylobacteriaceae</taxon>
        <taxon>Microvirga</taxon>
    </lineage>
</organism>
<name>A0A838BWG3_9HYPH</name>
<proteinExistence type="predicted"/>
<sequence length="191" mass="21280">MSQTNTRHHPIVHIERPDPDLSVRIVSCPTSPLEVIASAWSELTALRRLQLLDASCNYIMVGKDTMQRLLARVGEASKPWPRLGDHRYDPSLTWADQLYIIVNRTRHWEKSDVVAFQEVLSDEVERVESAKLHAGVGPLRLPASSSKTTVTEILLADARSLLADAGCPVLTPRRRSLQCMLATSAELTLAH</sequence>
<reference evidence="1 2" key="1">
    <citation type="submission" date="2020-07" db="EMBL/GenBank/DDBJ databases">
        <title>Draft genome and description of Microvirga mediterraneensis Marseille-Q2068 sp. nov.</title>
        <authorList>
            <person name="Boxberger M."/>
        </authorList>
    </citation>
    <scope>NUCLEOTIDE SEQUENCE [LARGE SCALE GENOMIC DNA]</scope>
    <source>
        <strain evidence="1 2">Marseille-Q2068</strain>
    </source>
</reference>
<dbReference type="EMBL" id="JACDXJ010000003">
    <property type="protein sequence ID" value="MBA1159233.1"/>
    <property type="molecule type" value="Genomic_DNA"/>
</dbReference>
<keyword evidence="2" id="KW-1185">Reference proteome</keyword>
<dbReference type="AlphaFoldDB" id="A0A838BWG3"/>
<accession>A0A838BWG3</accession>
<evidence type="ECO:0000313" key="2">
    <source>
        <dbReference type="Proteomes" id="UP000572984"/>
    </source>
</evidence>
<evidence type="ECO:0000313" key="1">
    <source>
        <dbReference type="EMBL" id="MBA1159233.1"/>
    </source>
</evidence>
<protein>
    <submittedName>
        <fullName evidence="1">Uncharacterized protein</fullName>
    </submittedName>
</protein>
<dbReference type="Proteomes" id="UP000572984">
    <property type="component" value="Unassembled WGS sequence"/>
</dbReference>
<gene>
    <name evidence="1" type="ORF">H0S73_24420</name>
</gene>